<evidence type="ECO:0000256" key="2">
    <source>
        <dbReference type="ARBA" id="ARBA00022723"/>
    </source>
</evidence>
<dbReference type="PROSITE" id="PS50016">
    <property type="entry name" value="ZF_PHD_2"/>
    <property type="match status" value="2"/>
</dbReference>
<dbReference type="Pfam" id="PF15613">
    <property type="entry name" value="WSD"/>
    <property type="match status" value="1"/>
</dbReference>
<dbReference type="InterPro" id="IPR028942">
    <property type="entry name" value="WHIM1_dom"/>
</dbReference>
<dbReference type="InterPro" id="IPR001965">
    <property type="entry name" value="Znf_PHD"/>
</dbReference>
<name>A0AAU9WMC0_9CNID</name>
<dbReference type="InterPro" id="IPR011011">
    <property type="entry name" value="Znf_FYVE_PHD"/>
</dbReference>
<dbReference type="InterPro" id="IPR018359">
    <property type="entry name" value="Bromodomain_CS"/>
</dbReference>
<evidence type="ECO:0000256" key="7">
    <source>
        <dbReference type="ARBA" id="ARBA00023117"/>
    </source>
</evidence>
<evidence type="ECO:0000259" key="15">
    <source>
        <dbReference type="PROSITE" id="PS50014"/>
    </source>
</evidence>
<dbReference type="GO" id="GO:0006974">
    <property type="term" value="P:DNA damage response"/>
    <property type="evidence" value="ECO:0007669"/>
    <property type="project" value="TreeGrafter"/>
</dbReference>
<sequence length="1730" mass="197447">MPLLGKKSYKPSPFPNDLKSEEEVFAIKETNEVFRSEYVNRILLYGFQIWSCQFTGKTNLKYEEAVASEEQALKRLESFPKYFEKTVLQIVHHSTRTLQTLVQECYKQLEKEFLPNEPVECLVNGKWLLGKILQIHHRDKHENSTDKTYDFESGEIHDCLKSIPPEEIRRVKKIPSEELLKCFICVNTQNPWRSDNSPWVVKSDMAKKYSLAEKYNDFSLVLGKKTTPLSKTPSKGHKSNKKQKKEKTSDKNTSQGKSQVKKTGFMQKKLDSFRTSSNGKDITMSLAKMSDKSHKKVTPSKKNFIDICSSPDKDNDKTPSSQLHGTPIKCRLVLTPIKSPQVTAAKSITPERSVVSKDNINMKNVAVGETANDVVITGCKTSQTFFSQPSKKVRSSPKQDKCEKSRDGKGVLNKKSTKKGNISKKLSIVKGTSLKEKKLTYAMESVKKKAKLDVCVPEVESVIVDNDSDKDFQSSSNKVKFIPAKLKQSSGKMRQRTLLDLTKKPEEEKVAFLSSKMTAKKQKTLAEMFSAAFRKEKPDQAINALIRKTAKVVSSPSCLALDLSTPQRDHVTEKWHAHKERLNRGNLSLQHQNNVKQTSDKCEDSDLIDAKPLPLCKPVNVPMEITAEMFGDIAMIADFVHTFCDLLAPRETLHISIDNLSQALVSGKEGFPLLSRILVVFLQILLQDRSTKGLELGMDLSEMPLTQHTASEISRLYLNAKLKMLPAFEEDKQLQGILESLEQKDFHLFNPEEKAKILVTLCHEVLSSNAVDDYIGSQLTEATELRKQKQAKQREKNDKIREEKERLRKEKEEMEKKKEEEANKKQLKVDELSMKDTGTECVTSEPLGCGPEMEISNKMEEKREKQKSEVSLRAEQDRQSYEVVETLRKRREDMAAKDIVNEKKLKEKEERLAKEEEEQLNLNMAQCLYSLRLKPIGCDRNHGRYWVFNGVAPGVFVEHGWRNLEDLAIPTKGVSKVEKEVGDTADATIETENKRELCEEGNDIEMVEETKVERKMDSCAKDNENESRLTDVPYEWSCYSTVEEVQALLSCLSSQGIRESELKKALKEKLPEITEGIVKRNSSRKVLNPETGEEVPYSSIKEELKDTVERLFYGNLAELESGLEEYLEGVDQAKTVSDLALQLGKLLHAVLPRFYRGMFHLDNKGSEEAKQRWLDAVNKATTVSRCHLLLGILASLVIWDMSAEHARCKICGRKDIGKTLILCDHCNQGYHLHCLRPALSKAPEGDWSCPVCKPNERVSSRTGTKNYKQESGSEIEDSKDEASEASLNSCDENEDYCYTCGEDGDLICCDTCPLVFHKTCHQPPLRNIPRGAWSCWFCRQPKDQKSVKVRKSEKSVKAKGKAKKLLKRMGSFVRESEQKQPHMRIKTASKRIFQKHARDGRKRARDARARAVSRARPSLEDISDEESIDGRGNQKPRRVSRRLQRMYQQVSEDELEENSTRDTNVKSFYGKTNRKVRKREVFCEEDDDLIEERERNACRKTRAHNRPQISDVSEDEGDDDEDSGKENRKISPFASFQKTTYRSTRNHRKVPSSSEESDESGYTEDTEELNNGRPSRKKGKKNAKNLSVNKAGRKAARKTRRTEESSENSKRRRANVEMDTCEQILRALVRHEDSWPFTQAVNVREVPDYLDLVSTPMDLGTIKGKLNSLEYPDVDSFEADVRLVFSNSDKYNLSTSEVGQAGKNLEQYFDKIFEENFSSKDRKSKIHRKR</sequence>
<evidence type="ECO:0000259" key="16">
    <source>
        <dbReference type="PROSITE" id="PS50016"/>
    </source>
</evidence>
<gene>
    <name evidence="20" type="ORF">PMEA_00007413</name>
</gene>
<dbReference type="PROSITE" id="PS50089">
    <property type="entry name" value="ZF_RING_2"/>
    <property type="match status" value="1"/>
</dbReference>
<organism evidence="20 21">
    <name type="scientific">Pocillopora meandrina</name>
    <dbReference type="NCBI Taxonomy" id="46732"/>
    <lineage>
        <taxon>Eukaryota</taxon>
        <taxon>Metazoa</taxon>
        <taxon>Cnidaria</taxon>
        <taxon>Anthozoa</taxon>
        <taxon>Hexacorallia</taxon>
        <taxon>Scleractinia</taxon>
        <taxon>Astrocoeniina</taxon>
        <taxon>Pocilloporidae</taxon>
        <taxon>Pocillopora</taxon>
    </lineage>
</organism>
<evidence type="ECO:0000259" key="18">
    <source>
        <dbReference type="PROSITE" id="PS50827"/>
    </source>
</evidence>
<feature type="domain" description="WAC" evidence="19">
    <location>
        <begin position="22"/>
        <end position="126"/>
    </location>
</feature>
<dbReference type="InterPro" id="IPR019787">
    <property type="entry name" value="Znf_PHD-finger"/>
</dbReference>
<dbReference type="EMBL" id="CALNXJ010000016">
    <property type="protein sequence ID" value="CAH3118615.1"/>
    <property type="molecule type" value="Genomic_DNA"/>
</dbReference>
<evidence type="ECO:0000259" key="17">
    <source>
        <dbReference type="PROSITE" id="PS50089"/>
    </source>
</evidence>
<evidence type="ECO:0000313" key="20">
    <source>
        <dbReference type="EMBL" id="CAH3118615.1"/>
    </source>
</evidence>
<evidence type="ECO:0000256" key="3">
    <source>
        <dbReference type="ARBA" id="ARBA00022771"/>
    </source>
</evidence>
<evidence type="ECO:0000256" key="1">
    <source>
        <dbReference type="ARBA" id="ARBA00004123"/>
    </source>
</evidence>
<keyword evidence="4" id="KW-0862">Zinc</keyword>
<evidence type="ECO:0000259" key="19">
    <source>
        <dbReference type="PROSITE" id="PS51136"/>
    </source>
</evidence>
<keyword evidence="3 11" id="KW-0863">Zinc-finger</keyword>
<dbReference type="PROSITE" id="PS50014">
    <property type="entry name" value="BROMODOMAIN_2"/>
    <property type="match status" value="1"/>
</dbReference>
<dbReference type="PROSITE" id="PS51136">
    <property type="entry name" value="WAC"/>
    <property type="match status" value="1"/>
</dbReference>
<dbReference type="PANTHER" id="PTHR46802:SF1">
    <property type="entry name" value="TYROSINE-PROTEIN KINASE BAZ1B"/>
    <property type="match status" value="1"/>
</dbReference>
<dbReference type="InterPro" id="IPR001487">
    <property type="entry name" value="Bromodomain"/>
</dbReference>
<dbReference type="InterPro" id="IPR036427">
    <property type="entry name" value="Bromodomain-like_sf"/>
</dbReference>
<dbReference type="SMART" id="SM00297">
    <property type="entry name" value="BROMO"/>
    <property type="match status" value="1"/>
</dbReference>
<dbReference type="InterPro" id="IPR019786">
    <property type="entry name" value="Zinc_finger_PHD-type_CS"/>
</dbReference>
<feature type="compositionally biased region" description="Acidic residues" evidence="14">
    <location>
        <begin position="1512"/>
        <end position="1523"/>
    </location>
</feature>
<feature type="compositionally biased region" description="Basic residues" evidence="14">
    <location>
        <begin position="1434"/>
        <end position="1444"/>
    </location>
</feature>
<evidence type="ECO:0000256" key="12">
    <source>
        <dbReference type="PROSITE-ProRule" id="PRU00475"/>
    </source>
</evidence>
<dbReference type="Proteomes" id="UP001159428">
    <property type="component" value="Unassembled WGS sequence"/>
</dbReference>
<evidence type="ECO:0000256" key="11">
    <source>
        <dbReference type="PROSITE-ProRule" id="PRU00175"/>
    </source>
</evidence>
<dbReference type="InterPro" id="IPR013083">
    <property type="entry name" value="Znf_RING/FYVE/PHD"/>
</dbReference>
<dbReference type="Pfam" id="PF00628">
    <property type="entry name" value="PHD"/>
    <property type="match status" value="2"/>
</dbReference>
<dbReference type="SUPFAM" id="SSF47370">
    <property type="entry name" value="Bromodomain"/>
    <property type="match status" value="1"/>
</dbReference>
<dbReference type="SUPFAM" id="SSF57903">
    <property type="entry name" value="FYVE/PHD zinc finger"/>
    <property type="match status" value="2"/>
</dbReference>
<evidence type="ECO:0000256" key="4">
    <source>
        <dbReference type="ARBA" id="ARBA00022833"/>
    </source>
</evidence>
<reference evidence="20 21" key="1">
    <citation type="submission" date="2022-05" db="EMBL/GenBank/DDBJ databases">
        <authorList>
            <consortium name="Genoscope - CEA"/>
            <person name="William W."/>
        </authorList>
    </citation>
    <scope>NUCLEOTIDE SEQUENCE [LARGE SCALE GENOMIC DNA]</scope>
</reference>
<evidence type="ECO:0000256" key="5">
    <source>
        <dbReference type="ARBA" id="ARBA00023015"/>
    </source>
</evidence>
<feature type="domain" description="RING-type" evidence="17">
    <location>
        <begin position="1208"/>
        <end position="1253"/>
    </location>
</feature>
<dbReference type="SMART" id="SM00249">
    <property type="entry name" value="PHD"/>
    <property type="match status" value="2"/>
</dbReference>
<accession>A0AAU9WMC0</accession>
<feature type="region of interest" description="Disordered" evidence="14">
    <location>
        <begin position="226"/>
        <end position="278"/>
    </location>
</feature>
<dbReference type="PRINTS" id="PR00503">
    <property type="entry name" value="BROMODOMAIN"/>
</dbReference>
<feature type="compositionally biased region" description="Basic residues" evidence="14">
    <location>
        <begin position="234"/>
        <end position="245"/>
    </location>
</feature>
<dbReference type="Pfam" id="PF10537">
    <property type="entry name" value="WAC_Acf1_DNA_bd"/>
    <property type="match status" value="1"/>
</dbReference>
<dbReference type="InterPro" id="IPR013136">
    <property type="entry name" value="WSTF_Acf1_Cbp146"/>
</dbReference>
<dbReference type="Gene3D" id="1.20.920.10">
    <property type="entry name" value="Bromodomain-like"/>
    <property type="match status" value="1"/>
</dbReference>
<feature type="compositionally biased region" description="Basic residues" evidence="14">
    <location>
        <begin position="1591"/>
        <end position="1600"/>
    </location>
</feature>
<dbReference type="PROSITE" id="PS01359">
    <property type="entry name" value="ZF_PHD_1"/>
    <property type="match status" value="2"/>
</dbReference>
<dbReference type="PANTHER" id="PTHR46802">
    <property type="entry name" value="TYROSINE-PROTEIN KINASE BAZ1B"/>
    <property type="match status" value="1"/>
</dbReference>
<feature type="compositionally biased region" description="Basic residues" evidence="14">
    <location>
        <begin position="1381"/>
        <end position="1405"/>
    </location>
</feature>
<dbReference type="InterPro" id="IPR001841">
    <property type="entry name" value="Znf_RING"/>
</dbReference>
<dbReference type="InterPro" id="IPR028941">
    <property type="entry name" value="WHIM2_dom"/>
</dbReference>
<feature type="region of interest" description="Disordered" evidence="14">
    <location>
        <begin position="784"/>
        <end position="828"/>
    </location>
</feature>
<feature type="compositionally biased region" description="Basic residues" evidence="14">
    <location>
        <begin position="1574"/>
        <end position="1583"/>
    </location>
</feature>
<dbReference type="Pfam" id="PF15612">
    <property type="entry name" value="WHIM1"/>
    <property type="match status" value="1"/>
</dbReference>
<dbReference type="GO" id="GO:0008270">
    <property type="term" value="F:zinc ion binding"/>
    <property type="evidence" value="ECO:0007669"/>
    <property type="project" value="UniProtKB-KW"/>
</dbReference>
<feature type="region of interest" description="Disordered" evidence="14">
    <location>
        <begin position="1374"/>
        <end position="1444"/>
    </location>
</feature>
<evidence type="ECO:0000256" key="13">
    <source>
        <dbReference type="SAM" id="Coils"/>
    </source>
</evidence>
<feature type="compositionally biased region" description="Basic and acidic residues" evidence="14">
    <location>
        <begin position="397"/>
        <end position="409"/>
    </location>
</feature>
<evidence type="ECO:0000256" key="14">
    <source>
        <dbReference type="SAM" id="MobiDB-lite"/>
    </source>
</evidence>
<feature type="domain" description="PHD-type" evidence="16">
    <location>
        <begin position="1294"/>
        <end position="1341"/>
    </location>
</feature>
<keyword evidence="5" id="KW-0805">Transcription regulation</keyword>
<feature type="region of interest" description="Disordered" evidence="14">
    <location>
        <begin position="1256"/>
        <end position="1280"/>
    </location>
</feature>
<feature type="compositionally biased region" description="Acidic residues" evidence="14">
    <location>
        <begin position="1555"/>
        <end position="1568"/>
    </location>
</feature>
<feature type="compositionally biased region" description="Polar residues" evidence="14">
    <location>
        <begin position="1534"/>
        <end position="1543"/>
    </location>
</feature>
<dbReference type="GO" id="GO:0140801">
    <property type="term" value="F:histone H2AXY142 kinase activity"/>
    <property type="evidence" value="ECO:0007669"/>
    <property type="project" value="InterPro"/>
</dbReference>
<evidence type="ECO:0000256" key="6">
    <source>
        <dbReference type="ARBA" id="ARBA00023054"/>
    </source>
</evidence>
<dbReference type="SMART" id="SM00571">
    <property type="entry name" value="DDT"/>
    <property type="match status" value="1"/>
</dbReference>
<dbReference type="GO" id="GO:0090535">
    <property type="term" value="C:WICH complex"/>
    <property type="evidence" value="ECO:0007669"/>
    <property type="project" value="InterPro"/>
</dbReference>
<feature type="domain" description="DDT" evidence="18">
    <location>
        <begin position="627"/>
        <end position="691"/>
    </location>
</feature>
<feature type="region of interest" description="Disordered" evidence="14">
    <location>
        <begin position="1494"/>
        <end position="1615"/>
    </location>
</feature>
<dbReference type="InterPro" id="IPR047174">
    <property type="entry name" value="BAZ1B"/>
</dbReference>
<dbReference type="GO" id="GO:0042393">
    <property type="term" value="F:histone binding"/>
    <property type="evidence" value="ECO:0007669"/>
    <property type="project" value="TreeGrafter"/>
</dbReference>
<evidence type="ECO:0000256" key="8">
    <source>
        <dbReference type="ARBA" id="ARBA00023163"/>
    </source>
</evidence>
<feature type="compositionally biased region" description="Polar residues" evidence="14">
    <location>
        <begin position="1260"/>
        <end position="1272"/>
    </location>
</feature>
<dbReference type="CDD" id="cd15541">
    <property type="entry name" value="PHD_TIF1_like"/>
    <property type="match status" value="1"/>
</dbReference>
<keyword evidence="9 12" id="KW-0539">Nucleus</keyword>
<evidence type="ECO:0000313" key="21">
    <source>
        <dbReference type="Proteomes" id="UP001159428"/>
    </source>
</evidence>
<keyword evidence="6 13" id="KW-0175">Coiled coil</keyword>
<keyword evidence="7 10" id="KW-0103">Bromodomain</keyword>
<comment type="subcellular location">
    <subcellularLocation>
        <location evidence="1 12">Nucleus</location>
    </subcellularLocation>
</comment>
<dbReference type="PROSITE" id="PS50827">
    <property type="entry name" value="DDT"/>
    <property type="match status" value="1"/>
</dbReference>
<keyword evidence="21" id="KW-1185">Reference proteome</keyword>
<proteinExistence type="predicted"/>
<dbReference type="Gene3D" id="3.30.40.10">
    <property type="entry name" value="Zinc/RING finger domain, C3HC4 (zinc finger)"/>
    <property type="match status" value="2"/>
</dbReference>
<dbReference type="InterPro" id="IPR018501">
    <property type="entry name" value="DDT_dom"/>
</dbReference>
<evidence type="ECO:0000256" key="9">
    <source>
        <dbReference type="ARBA" id="ARBA00023242"/>
    </source>
</evidence>
<feature type="coiled-coil region" evidence="13">
    <location>
        <begin position="899"/>
        <end position="926"/>
    </location>
</feature>
<feature type="region of interest" description="Disordered" evidence="14">
    <location>
        <begin position="388"/>
        <end position="417"/>
    </location>
</feature>
<keyword evidence="8" id="KW-0804">Transcription</keyword>
<feature type="domain" description="PHD-type" evidence="16">
    <location>
        <begin position="1205"/>
        <end position="1255"/>
    </location>
</feature>
<feature type="domain" description="Bromo" evidence="15">
    <location>
        <begin position="1629"/>
        <end position="1699"/>
    </location>
</feature>
<protein>
    <recommendedName>
        <fullName evidence="22">Tyrosine-protein kinase BAZ1B</fullName>
    </recommendedName>
</protein>
<comment type="caution">
    <text evidence="20">The sequence shown here is derived from an EMBL/GenBank/DDBJ whole genome shotgun (WGS) entry which is preliminary data.</text>
</comment>
<evidence type="ECO:0008006" key="22">
    <source>
        <dbReference type="Google" id="ProtNLM"/>
    </source>
</evidence>
<dbReference type="Pfam" id="PF00439">
    <property type="entry name" value="Bromodomain"/>
    <property type="match status" value="1"/>
</dbReference>
<evidence type="ECO:0000256" key="10">
    <source>
        <dbReference type="PROSITE-ProRule" id="PRU00035"/>
    </source>
</evidence>
<keyword evidence="2" id="KW-0479">Metal-binding</keyword>
<dbReference type="PROSITE" id="PS00633">
    <property type="entry name" value="BROMODOMAIN_1"/>
    <property type="match status" value="1"/>
</dbReference>